<name>A0AAW9MQA6_9FIRM</name>
<proteinExistence type="predicted"/>
<sequence length="70" mass="8429">MKKSKIKKIIILIIILIILCFPIVDTSKEDVMVSYKAILYSFERYRVLDRENGSYYTRDKFLIFPFNFLN</sequence>
<comment type="caution">
    <text evidence="1">The sequence shown here is derived from an EMBL/GenBank/DDBJ whole genome shotgun (WGS) entry which is preliminary data.</text>
</comment>
<keyword evidence="2" id="KW-1185">Reference proteome</keyword>
<evidence type="ECO:0000313" key="1">
    <source>
        <dbReference type="EMBL" id="MEB3429304.1"/>
    </source>
</evidence>
<dbReference type="Proteomes" id="UP001357733">
    <property type="component" value="Unassembled WGS sequence"/>
</dbReference>
<organism evidence="1 2">
    <name type="scientific">Citroniella saccharovorans</name>
    <dbReference type="NCBI Taxonomy" id="2053367"/>
    <lineage>
        <taxon>Bacteria</taxon>
        <taxon>Bacillati</taxon>
        <taxon>Bacillota</taxon>
        <taxon>Tissierellia</taxon>
        <taxon>Tissierellales</taxon>
        <taxon>Peptoniphilaceae</taxon>
        <taxon>Citroniella</taxon>
    </lineage>
</organism>
<gene>
    <name evidence="1" type="ORF">VLK81_04620</name>
</gene>
<dbReference type="EMBL" id="JAYKOT010000003">
    <property type="protein sequence ID" value="MEB3429304.1"/>
    <property type="molecule type" value="Genomic_DNA"/>
</dbReference>
<accession>A0AAW9MQA6</accession>
<dbReference type="RefSeq" id="WP_324619501.1">
    <property type="nucleotide sequence ID" value="NZ_JAYKOT010000003.1"/>
</dbReference>
<reference evidence="1 2" key="1">
    <citation type="submission" date="2024-01" db="EMBL/GenBank/DDBJ databases">
        <title>Complete genome sequence of Citroniella saccharovorans strain M6.X9, isolated from human fecal sample.</title>
        <authorList>
            <person name="Cheng G."/>
            <person name="Westerholm M."/>
            <person name="Schnurer A."/>
        </authorList>
    </citation>
    <scope>NUCLEOTIDE SEQUENCE [LARGE SCALE GENOMIC DNA]</scope>
    <source>
        <strain evidence="1 2">DSM 29873</strain>
    </source>
</reference>
<protein>
    <submittedName>
        <fullName evidence="1">Uncharacterized protein</fullName>
    </submittedName>
</protein>
<evidence type="ECO:0000313" key="2">
    <source>
        <dbReference type="Proteomes" id="UP001357733"/>
    </source>
</evidence>
<dbReference type="AlphaFoldDB" id="A0AAW9MQA6"/>